<dbReference type="Proteomes" id="UP000236743">
    <property type="component" value="Unassembled WGS sequence"/>
</dbReference>
<dbReference type="PANTHER" id="PTHR30290:SF38">
    <property type="entry name" value="D,D-DIPEPTIDE-BINDING PERIPLASMIC PROTEIN DDPA-RELATED"/>
    <property type="match status" value="1"/>
</dbReference>
<dbReference type="InterPro" id="IPR006311">
    <property type="entry name" value="TAT_signal"/>
</dbReference>
<dbReference type="Gene3D" id="3.40.190.10">
    <property type="entry name" value="Periplasmic binding protein-like II"/>
    <property type="match status" value="1"/>
</dbReference>
<dbReference type="GO" id="GO:1904680">
    <property type="term" value="F:peptide transmembrane transporter activity"/>
    <property type="evidence" value="ECO:0007669"/>
    <property type="project" value="TreeGrafter"/>
</dbReference>
<gene>
    <name evidence="5" type="ORF">SAMN04488115_104440</name>
</gene>
<accession>A0A1H5ZJC4</accession>
<dbReference type="PROSITE" id="PS51318">
    <property type="entry name" value="TAT"/>
    <property type="match status" value="1"/>
</dbReference>
<evidence type="ECO:0000256" key="3">
    <source>
        <dbReference type="ARBA" id="ARBA00022729"/>
    </source>
</evidence>
<dbReference type="InterPro" id="IPR039424">
    <property type="entry name" value="SBP_5"/>
</dbReference>
<organism evidence="5 6">
    <name type="scientific">Bosea lathyri</name>
    <dbReference type="NCBI Taxonomy" id="1036778"/>
    <lineage>
        <taxon>Bacteria</taxon>
        <taxon>Pseudomonadati</taxon>
        <taxon>Pseudomonadota</taxon>
        <taxon>Alphaproteobacteria</taxon>
        <taxon>Hyphomicrobiales</taxon>
        <taxon>Boseaceae</taxon>
        <taxon>Bosea</taxon>
    </lineage>
</organism>
<dbReference type="InterPro" id="IPR030678">
    <property type="entry name" value="Peptide/Ni-bd"/>
</dbReference>
<dbReference type="GO" id="GO:0015833">
    <property type="term" value="P:peptide transport"/>
    <property type="evidence" value="ECO:0007669"/>
    <property type="project" value="TreeGrafter"/>
</dbReference>
<evidence type="ECO:0000313" key="6">
    <source>
        <dbReference type="Proteomes" id="UP000236743"/>
    </source>
</evidence>
<feature type="domain" description="Solute-binding protein family 5" evidence="4">
    <location>
        <begin position="81"/>
        <end position="438"/>
    </location>
</feature>
<evidence type="ECO:0000259" key="4">
    <source>
        <dbReference type="Pfam" id="PF00496"/>
    </source>
</evidence>
<evidence type="ECO:0000313" key="5">
    <source>
        <dbReference type="EMBL" id="SEG35757.1"/>
    </source>
</evidence>
<dbReference type="Gene3D" id="3.90.76.10">
    <property type="entry name" value="Dipeptide-binding Protein, Domain 1"/>
    <property type="match status" value="1"/>
</dbReference>
<dbReference type="Pfam" id="PF00496">
    <property type="entry name" value="SBP_bac_5"/>
    <property type="match status" value="1"/>
</dbReference>
<dbReference type="InterPro" id="IPR000914">
    <property type="entry name" value="SBP_5_dom"/>
</dbReference>
<dbReference type="SUPFAM" id="SSF53850">
    <property type="entry name" value="Periplasmic binding protein-like II"/>
    <property type="match status" value="1"/>
</dbReference>
<reference evidence="5 6" key="1">
    <citation type="submission" date="2016-10" db="EMBL/GenBank/DDBJ databases">
        <authorList>
            <person name="de Groot N.N."/>
        </authorList>
    </citation>
    <scope>NUCLEOTIDE SEQUENCE [LARGE SCALE GENOMIC DNA]</scope>
    <source>
        <strain evidence="5 6">DSM 26656</strain>
    </source>
</reference>
<sequence>MTSISRRGLLLGASGAGLAVALPGLPALAQGAPVRGGTIVASMDLQPKSLDPIMGDAPTSDRYALIQMFEGLLKFDVQGNLEPSLATGWEWSQDKKSVVFKLRPNVVFHDGEPFNSAAVVANIARVIAPGSTAPRSPDLADIAAAEAIDPMTVRIVLKQPSGAALASLAVEAGMMCSPAALKKLGENFGRQPVGTGPYRFAEWIGGSQIRMVRNETYWRDGADGKRLPYSDSVILRIIPTTAVKMVEVKSGGVHLVDGVTPRDFEEVQANPALKLVAVPPGIAQWMTFNVSKGIFANPALRAAVNHGIDRNVLMRGITRGFGAVTPTWVPPTDWSFDAGVPSPSLDPAKVQAFLKEGGQPNGFSCKISIIQRDPDTQVAQIVQAQLKQHKINLEIEILERQAWVPKVLGLQHELAIGRVNVPRADPDHVFGPFFGRAAAQNWSGIKDEEVFGLVDKAREETEQAKRKALYKDLQTALNKNNYYSWLFFREARHVARKELQNIVLDSGGAWQLAESWIAKA</sequence>
<dbReference type="GO" id="GO:0043190">
    <property type="term" value="C:ATP-binding cassette (ABC) transporter complex"/>
    <property type="evidence" value="ECO:0007669"/>
    <property type="project" value="InterPro"/>
</dbReference>
<dbReference type="EMBL" id="FNUY01000004">
    <property type="protein sequence ID" value="SEG35757.1"/>
    <property type="molecule type" value="Genomic_DNA"/>
</dbReference>
<keyword evidence="6" id="KW-1185">Reference proteome</keyword>
<proteinExistence type="inferred from homology"/>
<dbReference type="PANTHER" id="PTHR30290">
    <property type="entry name" value="PERIPLASMIC BINDING COMPONENT OF ABC TRANSPORTER"/>
    <property type="match status" value="1"/>
</dbReference>
<protein>
    <submittedName>
        <fullName evidence="5">Peptide/nickel transport system substrate-binding protein</fullName>
    </submittedName>
</protein>
<dbReference type="PIRSF" id="PIRSF002741">
    <property type="entry name" value="MppA"/>
    <property type="match status" value="1"/>
</dbReference>
<dbReference type="Gene3D" id="3.10.105.10">
    <property type="entry name" value="Dipeptide-binding Protein, Domain 3"/>
    <property type="match status" value="1"/>
</dbReference>
<evidence type="ECO:0000256" key="2">
    <source>
        <dbReference type="ARBA" id="ARBA00005695"/>
    </source>
</evidence>
<dbReference type="OrthoDB" id="9803988at2"/>
<evidence type="ECO:0000256" key="1">
    <source>
        <dbReference type="ARBA" id="ARBA00004418"/>
    </source>
</evidence>
<comment type="similarity">
    <text evidence="2">Belongs to the bacterial solute-binding protein 5 family.</text>
</comment>
<keyword evidence="3" id="KW-0732">Signal</keyword>
<dbReference type="GO" id="GO:0030288">
    <property type="term" value="C:outer membrane-bounded periplasmic space"/>
    <property type="evidence" value="ECO:0007669"/>
    <property type="project" value="UniProtKB-ARBA"/>
</dbReference>
<comment type="subcellular location">
    <subcellularLocation>
        <location evidence="1">Periplasm</location>
    </subcellularLocation>
</comment>
<name>A0A1H5ZJC4_9HYPH</name>
<dbReference type="RefSeq" id="WP_103872851.1">
    <property type="nucleotide sequence ID" value="NZ_FNUY01000004.1"/>
</dbReference>
<dbReference type="AlphaFoldDB" id="A0A1H5ZJC4"/>